<organism evidence="1 2">
    <name type="scientific">Ignelater luminosus</name>
    <name type="common">Cucubano</name>
    <name type="synonym">Pyrophorus luminosus</name>
    <dbReference type="NCBI Taxonomy" id="2038154"/>
    <lineage>
        <taxon>Eukaryota</taxon>
        <taxon>Metazoa</taxon>
        <taxon>Ecdysozoa</taxon>
        <taxon>Arthropoda</taxon>
        <taxon>Hexapoda</taxon>
        <taxon>Insecta</taxon>
        <taxon>Pterygota</taxon>
        <taxon>Neoptera</taxon>
        <taxon>Endopterygota</taxon>
        <taxon>Coleoptera</taxon>
        <taxon>Polyphaga</taxon>
        <taxon>Elateriformia</taxon>
        <taxon>Elateroidea</taxon>
        <taxon>Elateridae</taxon>
        <taxon>Agrypninae</taxon>
        <taxon>Pyrophorini</taxon>
        <taxon>Ignelater</taxon>
    </lineage>
</organism>
<dbReference type="EMBL" id="VTPC01090889">
    <property type="protein sequence ID" value="KAF2880899.1"/>
    <property type="molecule type" value="Genomic_DNA"/>
</dbReference>
<dbReference type="Proteomes" id="UP000801492">
    <property type="component" value="Unassembled WGS sequence"/>
</dbReference>
<keyword evidence="2" id="KW-1185">Reference proteome</keyword>
<proteinExistence type="predicted"/>
<evidence type="ECO:0000313" key="2">
    <source>
        <dbReference type="Proteomes" id="UP000801492"/>
    </source>
</evidence>
<dbReference type="AlphaFoldDB" id="A0A8K0C5S5"/>
<reference evidence="1" key="1">
    <citation type="submission" date="2019-08" db="EMBL/GenBank/DDBJ databases">
        <title>The genome of the North American firefly Photinus pyralis.</title>
        <authorList>
            <consortium name="Photinus pyralis genome working group"/>
            <person name="Fallon T.R."/>
            <person name="Sander Lower S.E."/>
            <person name="Weng J.-K."/>
        </authorList>
    </citation>
    <scope>NUCLEOTIDE SEQUENCE</scope>
    <source>
        <strain evidence="1">TRF0915ILg1</strain>
        <tissue evidence="1">Whole body</tissue>
    </source>
</reference>
<comment type="caution">
    <text evidence="1">The sequence shown here is derived from an EMBL/GenBank/DDBJ whole genome shotgun (WGS) entry which is preliminary data.</text>
</comment>
<accession>A0A8K0C5S5</accession>
<gene>
    <name evidence="1" type="ORF">ILUMI_25275</name>
</gene>
<sequence length="203" mass="22434">MDSSNKTLGDGESTKCYSPVILPDNSAISPQKNLTGLPRVAKDIASDVYSNIQNWNENHIKGANITKSIAQLKTNNSKAVHPDGLESLTNALYEVVQKLTGIAKALEFLASQMNALVKVHKKPTPLFLSLSNNQLAALVENIAEAYQSELKIKEHVLENIAHTKDDSELMFYAVSWTHQKNITNDINLKLETLLTETGHRKIT</sequence>
<protein>
    <recommendedName>
        <fullName evidence="3">Cyclin-dependent kinase 2-interacting protein</fullName>
    </recommendedName>
</protein>
<dbReference type="OrthoDB" id="17066at2759"/>
<evidence type="ECO:0000313" key="1">
    <source>
        <dbReference type="EMBL" id="KAF2880899.1"/>
    </source>
</evidence>
<name>A0A8K0C5S5_IGNLU</name>
<evidence type="ECO:0008006" key="3">
    <source>
        <dbReference type="Google" id="ProtNLM"/>
    </source>
</evidence>